<organism evidence="4 5">
    <name type="scientific">Panicum miliaceum</name>
    <name type="common">Proso millet</name>
    <name type="synonym">Broomcorn millet</name>
    <dbReference type="NCBI Taxonomy" id="4540"/>
    <lineage>
        <taxon>Eukaryota</taxon>
        <taxon>Viridiplantae</taxon>
        <taxon>Streptophyta</taxon>
        <taxon>Embryophyta</taxon>
        <taxon>Tracheophyta</taxon>
        <taxon>Spermatophyta</taxon>
        <taxon>Magnoliopsida</taxon>
        <taxon>Liliopsida</taxon>
        <taxon>Poales</taxon>
        <taxon>Poaceae</taxon>
        <taxon>PACMAD clade</taxon>
        <taxon>Panicoideae</taxon>
        <taxon>Panicodae</taxon>
        <taxon>Paniceae</taxon>
        <taxon>Panicinae</taxon>
        <taxon>Panicum</taxon>
        <taxon>Panicum sect. Panicum</taxon>
    </lineage>
</organism>
<sequence>MGISFKLSKVGVRVHPAARSASASPAQVEKPAAVETEGSVSDSRRKVGRSYGFVERAKDVNGIKISPVCSREILPEHEVSFTFSLYDRGYLISMSAPMDPSQTSIQDGKTLHPYDRASEKLFSAIEAGRLPGDILDEIPSKYYNGSVVCEIRDYRKHVSNQVPTSSAELGLPIVNKVWLRMTFENVVKDITLLSDDSWSYRDFVEAEARIVRALQPELCLDPTPKLDRLCQDPIPHKLSLGIGKKRRLRQNPEVVITSSNMSHGKKVCIDRLPDNAKADEMGITGANAAHQVVNNITVQNISGGSQQLRPNNCSQDAARMLMSQSGIQQTSMMGYNDSVTANGLLSEKREMQDAPLQDPKRIKPSGGIDDVQQQHIRPQPLGGQEMQWKNPQLHPQLDVKGMQYASSLSSQRYPPSMMNNMQDSGSSFYFNQQGLRYGAKQEQMDGSDRSKDALQSMAPENSVLDQQQPPAQHLSQQSTARNNLPNMTQWQNTRFAAEKDLKKDEIIQRRKLAPSSRAASGPMVQSPVSSKSGEISSSSMGGQFGSAVTSAVIGAQKDKFAANSNAAVGYPSVASSPSDSMHRIQQPAVAPSKRKTNSVPKTQPPVSAVGSPASVSNMHAPLNASSPSIGTTPMGDQPILDKFAKIDNLSHRYHLHSKKNKVDKIPQRKPMINASQDVARCLSSCFHTEDYIDTIRPLCNSLISGTINTCKTRVINFVSSNRMYQGHPRPFQVVFKEMPDETVRMQYGDLEDFDGPNSYDCVFILPTKYCADLLAEQLIPLMLQDGHSKADDKVVRGTPPANLNTLSGILPENLASDVKQEGGVSQQLNAAAHANVAPGTPMQQLPVNRMLSSANSNQVLAMQQGYMQGAAMPPRSQQLDQTLVQQPQQQQTQQQPLQQNAQAQMQQPSSLPLNQMQRPQLLPTSPLSQMLAPGSNLPMGSQMGNNKATPTSLQLQMLQQQAQQQQPMSRKVMMGLGSAMNIGSMVNNVVGIGGLGNVMGMGNVRPISSPMGSMSGLGNSSNPMNMGMASNLSAAGLRPGMNPAALAKMRMGLAQQRAAGMYPQTGMDNSNAQ</sequence>
<evidence type="ECO:0000313" key="5">
    <source>
        <dbReference type="Proteomes" id="UP000275267"/>
    </source>
</evidence>
<evidence type="ECO:0000259" key="2">
    <source>
        <dbReference type="Pfam" id="PF12090"/>
    </source>
</evidence>
<dbReference type="Proteomes" id="UP000275267">
    <property type="component" value="Unassembled WGS sequence"/>
</dbReference>
<dbReference type="InterPro" id="IPR046468">
    <property type="entry name" value="Spt20-like_SEP"/>
</dbReference>
<dbReference type="Pfam" id="PF12090">
    <property type="entry name" value="Spt20_SEP"/>
    <property type="match status" value="1"/>
</dbReference>
<feature type="compositionally biased region" description="Low complexity" evidence="1">
    <location>
        <begin position="526"/>
        <end position="539"/>
    </location>
</feature>
<evidence type="ECO:0000313" key="4">
    <source>
        <dbReference type="EMBL" id="RLN39740.1"/>
    </source>
</evidence>
<comment type="caution">
    <text evidence="4">The sequence shown here is derived from an EMBL/GenBank/DDBJ whole genome shotgun (WGS) entry which is preliminary data.</text>
</comment>
<feature type="region of interest" description="Disordered" evidence="1">
    <location>
        <begin position="18"/>
        <end position="41"/>
    </location>
</feature>
<feature type="compositionally biased region" description="Low complexity" evidence="1">
    <location>
        <begin position="604"/>
        <end position="616"/>
    </location>
</feature>
<evidence type="ECO:0000256" key="1">
    <source>
        <dbReference type="SAM" id="MobiDB-lite"/>
    </source>
</evidence>
<dbReference type="OrthoDB" id="1932706at2759"/>
<feature type="region of interest" description="Disordered" evidence="1">
    <location>
        <begin position="461"/>
        <end position="485"/>
    </location>
</feature>
<proteinExistence type="predicted"/>
<dbReference type="GO" id="GO:0003712">
    <property type="term" value="F:transcription coregulator activity"/>
    <property type="evidence" value="ECO:0007669"/>
    <property type="project" value="InterPro"/>
</dbReference>
<dbReference type="AlphaFoldDB" id="A0A3L6THN2"/>
<dbReference type="InterPro" id="IPR021950">
    <property type="entry name" value="Spt20"/>
</dbReference>
<dbReference type="STRING" id="4540.A0A3L6THN2"/>
<keyword evidence="5" id="KW-1185">Reference proteome</keyword>
<dbReference type="EMBL" id="PQIB02000001">
    <property type="protein sequence ID" value="RLN39740.1"/>
    <property type="molecule type" value="Genomic_DNA"/>
</dbReference>
<dbReference type="GO" id="GO:0006357">
    <property type="term" value="P:regulation of transcription by RNA polymerase II"/>
    <property type="evidence" value="ECO:0007669"/>
    <property type="project" value="TreeGrafter"/>
</dbReference>
<dbReference type="PANTHER" id="PTHR13526:SF8">
    <property type="entry name" value="TRANSCRIPTION FACTOR SPT20 HOMOLOG"/>
    <property type="match status" value="1"/>
</dbReference>
<dbReference type="InterPro" id="IPR046467">
    <property type="entry name" value="PHL_dom"/>
</dbReference>
<feature type="region of interest" description="Disordered" evidence="1">
    <location>
        <begin position="511"/>
        <end position="543"/>
    </location>
</feature>
<feature type="region of interest" description="Disordered" evidence="1">
    <location>
        <begin position="572"/>
        <end position="636"/>
    </location>
</feature>
<feature type="compositionally biased region" description="Low complexity" evidence="1">
    <location>
        <begin position="878"/>
        <end position="908"/>
    </location>
</feature>
<protein>
    <submittedName>
        <fullName evidence="4">Uncharacterized protein</fullName>
    </submittedName>
</protein>
<feature type="domain" description="Spt20-like SEP" evidence="2">
    <location>
        <begin position="76"/>
        <end position="228"/>
    </location>
</feature>
<dbReference type="Pfam" id="PF20474">
    <property type="entry name" value="PHL"/>
    <property type="match status" value="1"/>
</dbReference>
<dbReference type="PANTHER" id="PTHR13526">
    <property type="entry name" value="TRANSCRIPTION FACTOR SPT20 HOMOLOG"/>
    <property type="match status" value="1"/>
</dbReference>
<feature type="domain" description="PHL" evidence="3">
    <location>
        <begin position="652"/>
        <end position="794"/>
    </location>
</feature>
<name>A0A3L6THN2_PANMI</name>
<accession>A0A3L6THN2</accession>
<feature type="region of interest" description="Disordered" evidence="1">
    <location>
        <begin position="878"/>
        <end position="909"/>
    </location>
</feature>
<evidence type="ECO:0000259" key="3">
    <source>
        <dbReference type="Pfam" id="PF20474"/>
    </source>
</evidence>
<gene>
    <name evidence="4" type="ORF">C2845_PM01G44430</name>
</gene>
<feature type="compositionally biased region" description="Low complexity" evidence="1">
    <location>
        <begin position="466"/>
        <end position="478"/>
    </location>
</feature>
<reference evidence="5" key="1">
    <citation type="journal article" date="2019" name="Nat. Commun.">
        <title>The genome of broomcorn millet.</title>
        <authorList>
            <person name="Zou C."/>
            <person name="Miki D."/>
            <person name="Li D."/>
            <person name="Tang Q."/>
            <person name="Xiao L."/>
            <person name="Rajput S."/>
            <person name="Deng P."/>
            <person name="Jia W."/>
            <person name="Huang R."/>
            <person name="Zhang M."/>
            <person name="Sun Y."/>
            <person name="Hu J."/>
            <person name="Fu X."/>
            <person name="Schnable P.S."/>
            <person name="Li F."/>
            <person name="Zhang H."/>
            <person name="Feng B."/>
            <person name="Zhu X."/>
            <person name="Liu R."/>
            <person name="Schnable J.C."/>
            <person name="Zhu J.-K."/>
            <person name="Zhang H."/>
        </authorList>
    </citation>
    <scope>NUCLEOTIDE SEQUENCE [LARGE SCALE GENOMIC DNA]</scope>
</reference>
<dbReference type="GO" id="GO:0000124">
    <property type="term" value="C:SAGA complex"/>
    <property type="evidence" value="ECO:0007669"/>
    <property type="project" value="InterPro"/>
</dbReference>